<gene>
    <name evidence="2" type="ORF">ETQ85_24075</name>
</gene>
<dbReference type="RefSeq" id="WP_148581561.1">
    <property type="nucleotide sequence ID" value="NZ_SDKK01000039.1"/>
</dbReference>
<keyword evidence="1" id="KW-1133">Transmembrane helix</keyword>
<evidence type="ECO:0000313" key="2">
    <source>
        <dbReference type="EMBL" id="TYC51614.1"/>
    </source>
</evidence>
<organism evidence="2 3">
    <name type="scientific">Zoogloea oleivorans</name>
    <dbReference type="NCBI Taxonomy" id="1552750"/>
    <lineage>
        <taxon>Bacteria</taxon>
        <taxon>Pseudomonadati</taxon>
        <taxon>Pseudomonadota</taxon>
        <taxon>Betaproteobacteria</taxon>
        <taxon>Rhodocyclales</taxon>
        <taxon>Zoogloeaceae</taxon>
        <taxon>Zoogloea</taxon>
    </lineage>
</organism>
<keyword evidence="3" id="KW-1185">Reference proteome</keyword>
<sequence>MKEQQSAPQDSIQINLIGEQRKATRDYNEYFIPGSIKLVLATWTQEKRNSMALDNSNFFRYRFGFEPPKVARQQVLEIQKKYDLTDREVRWLHRSGQLKASRTEAKLVPSRLMPAAGWIQVSILSFFCLAMTLQIAASNAPAWKQALGQLIISGLWFGGACMLNSLLLAPWRTLKRAGVVKAVKGE</sequence>
<protein>
    <submittedName>
        <fullName evidence="2">Uncharacterized protein</fullName>
    </submittedName>
</protein>
<reference evidence="2 3" key="1">
    <citation type="submission" date="2019-01" db="EMBL/GenBank/DDBJ databases">
        <title>Zoogloea oleivorans genome sequencing and assembly.</title>
        <authorList>
            <person name="Tancsics A."/>
            <person name="Farkas M."/>
            <person name="Kriszt B."/>
            <person name="Maroti G."/>
            <person name="Horvath B."/>
        </authorList>
    </citation>
    <scope>NUCLEOTIDE SEQUENCE [LARGE SCALE GENOMIC DNA]</scope>
    <source>
        <strain evidence="2 3">Buc</strain>
    </source>
</reference>
<keyword evidence="1" id="KW-0812">Transmembrane</keyword>
<proteinExistence type="predicted"/>
<dbReference type="AlphaFoldDB" id="A0A6C2CCB2"/>
<dbReference type="OrthoDB" id="9180764at2"/>
<feature type="transmembrane region" description="Helical" evidence="1">
    <location>
        <begin position="149"/>
        <end position="169"/>
    </location>
</feature>
<dbReference type="Proteomes" id="UP000389128">
    <property type="component" value="Unassembled WGS sequence"/>
</dbReference>
<comment type="caution">
    <text evidence="2">The sequence shown here is derived from an EMBL/GenBank/DDBJ whole genome shotgun (WGS) entry which is preliminary data.</text>
</comment>
<keyword evidence="1" id="KW-0472">Membrane</keyword>
<evidence type="ECO:0000256" key="1">
    <source>
        <dbReference type="SAM" id="Phobius"/>
    </source>
</evidence>
<accession>A0A6C2CCB2</accession>
<feature type="transmembrane region" description="Helical" evidence="1">
    <location>
        <begin position="115"/>
        <end position="137"/>
    </location>
</feature>
<dbReference type="EMBL" id="SDKK01000039">
    <property type="protein sequence ID" value="TYC51614.1"/>
    <property type="molecule type" value="Genomic_DNA"/>
</dbReference>
<evidence type="ECO:0000313" key="3">
    <source>
        <dbReference type="Proteomes" id="UP000389128"/>
    </source>
</evidence>
<name>A0A6C2CCB2_9RHOO</name>